<dbReference type="Proteomes" id="UP000001030">
    <property type="component" value="Plasmid pBS512_211"/>
</dbReference>
<dbReference type="HOGENOM" id="CLU_3222008_0_0_6"/>
<geneLocation type="plasmid" evidence="1 2">
    <name>pBS512_211</name>
</geneLocation>
<dbReference type="AlphaFoldDB" id="B2TT40"/>
<organism evidence="1 2">
    <name type="scientific">Shigella boydii serotype 18 (strain CDC 3083-94 / BS512)</name>
    <dbReference type="NCBI Taxonomy" id="344609"/>
    <lineage>
        <taxon>Bacteria</taxon>
        <taxon>Pseudomonadati</taxon>
        <taxon>Pseudomonadota</taxon>
        <taxon>Gammaproteobacteria</taxon>
        <taxon>Enterobacterales</taxon>
        <taxon>Enterobacteriaceae</taxon>
        <taxon>Shigella</taxon>
    </lineage>
</organism>
<evidence type="ECO:0000313" key="2">
    <source>
        <dbReference type="Proteomes" id="UP000001030"/>
    </source>
</evidence>
<sequence length="44" mass="5036">MSGNIGANPIMHICITSNEIMQNYCIPVCCIFYDNLNIRKNLIF</sequence>
<name>B2TT40_SHIB3</name>
<dbReference type="KEGG" id="sbc:SbBS512_A0236"/>
<proteinExistence type="predicted"/>
<keyword evidence="1" id="KW-0614">Plasmid</keyword>
<reference evidence="2" key="1">
    <citation type="submission" date="2008-05" db="EMBL/GenBank/DDBJ databases">
        <title>Complete sequence of Shigella boydii serotype 18 strain BS512.</title>
        <authorList>
            <person name="Rasko D.A."/>
            <person name="Rosovitz M."/>
            <person name="Maurelli A.T."/>
            <person name="Myers G."/>
            <person name="Seshadri R."/>
            <person name="Cer R."/>
            <person name="Jiang L."/>
            <person name="Ravel J."/>
            <person name="Sebastian Y."/>
        </authorList>
    </citation>
    <scope>NUCLEOTIDE SEQUENCE [LARGE SCALE GENOMIC DNA]</scope>
    <source>
        <strain evidence="2">CDC 3083-94 / BS512</strain>
        <plasmid evidence="2">pBS512_211</plasmid>
    </source>
</reference>
<evidence type="ECO:0000313" key="1">
    <source>
        <dbReference type="EMBL" id="ACD06223.1"/>
    </source>
</evidence>
<dbReference type="EMBL" id="CP001062">
    <property type="protein sequence ID" value="ACD06223.1"/>
    <property type="molecule type" value="Genomic_DNA"/>
</dbReference>
<gene>
    <name evidence="1" type="ordered locus">SbBS512_A0236</name>
</gene>
<keyword evidence="2" id="KW-1185">Reference proteome</keyword>
<accession>B2TT40</accession>
<protein>
    <submittedName>
        <fullName evidence="1">Uncharacterized protein</fullName>
    </submittedName>
</protein>